<dbReference type="EMBL" id="JALU01000024">
    <property type="protein sequence ID" value="EUC51723.1"/>
    <property type="molecule type" value="Genomic_DNA"/>
</dbReference>
<gene>
    <name evidence="1" type="ORF">HMPREF0581_0662</name>
</gene>
<dbReference type="RefSeq" id="WP_036381609.1">
    <property type="nucleotide sequence ID" value="NZ_JALU01000024.1"/>
</dbReference>
<name>X8INP1_9FIRM</name>
<protein>
    <submittedName>
        <fullName evidence="1">Uncharacterized protein</fullName>
    </submittedName>
</protein>
<proteinExistence type="predicted"/>
<dbReference type="Proteomes" id="UP000022645">
    <property type="component" value="Unassembled WGS sequence"/>
</dbReference>
<accession>X8INP1</accession>
<sequence length="114" mass="13517">MLSNVLEKFVPFLYNEDVDLDNPQGDIMIEFWTDTAGQDVVIELDGICGRHDLYKKLYDWWDSYDAEEEFELWYPMHGKRGVPDSPYTLLQDLEEVGRTVYELLDDIKREIYQG</sequence>
<comment type="caution">
    <text evidence="1">The sequence shown here is derived from an EMBL/GenBank/DDBJ whole genome shotgun (WGS) entry which is preliminary data.</text>
</comment>
<evidence type="ECO:0000313" key="1">
    <source>
        <dbReference type="EMBL" id="EUC51723.1"/>
    </source>
</evidence>
<evidence type="ECO:0000313" key="2">
    <source>
        <dbReference type="Proteomes" id="UP000022645"/>
    </source>
</evidence>
<reference evidence="1 2" key="1">
    <citation type="submission" date="2014-01" db="EMBL/GenBank/DDBJ databases">
        <authorList>
            <person name="Durkin A.S."/>
            <person name="McCorrison J."/>
            <person name="Torralba M."/>
            <person name="Gillis M."/>
            <person name="Haft D.H."/>
            <person name="Methe B."/>
            <person name="Sutton G."/>
            <person name="Nelson K.E."/>
        </authorList>
    </citation>
    <scope>NUCLEOTIDE SEQUENCE [LARGE SCALE GENOMIC DNA]</scope>
    <source>
        <strain evidence="1 2">ATCC 33093</strain>
    </source>
</reference>
<dbReference type="AlphaFoldDB" id="X8INP1"/>
<organism evidence="1 2">
    <name type="scientific">Mogibacterium timidum ATCC 33093</name>
    <dbReference type="NCBI Taxonomy" id="1401079"/>
    <lineage>
        <taxon>Bacteria</taxon>
        <taxon>Bacillati</taxon>
        <taxon>Bacillota</taxon>
        <taxon>Clostridia</taxon>
        <taxon>Peptostreptococcales</taxon>
        <taxon>Anaerovoracaceae</taxon>
        <taxon>Mogibacterium</taxon>
    </lineage>
</organism>